<evidence type="ECO:0000313" key="7">
    <source>
        <dbReference type="RefSeq" id="XP_026748081.1"/>
    </source>
</evidence>
<feature type="domain" description="MADF" evidence="2">
    <location>
        <begin position="12"/>
        <end position="106"/>
    </location>
</feature>
<dbReference type="PROSITE" id="PS51029">
    <property type="entry name" value="MADF"/>
    <property type="match status" value="1"/>
</dbReference>
<dbReference type="Pfam" id="PF10545">
    <property type="entry name" value="MADF_DNA_bdg"/>
    <property type="match status" value="1"/>
</dbReference>
<dbReference type="InterPro" id="IPR006578">
    <property type="entry name" value="MADF-dom"/>
</dbReference>
<dbReference type="Proteomes" id="UP000322000">
    <property type="component" value="Chromosome 13"/>
</dbReference>
<proteinExistence type="predicted"/>
<dbReference type="GeneID" id="113495359"/>
<dbReference type="KEGG" id="tnl:113499838"/>
<feature type="region of interest" description="Disordered" evidence="1">
    <location>
        <begin position="253"/>
        <end position="279"/>
    </location>
</feature>
<evidence type="ECO:0000256" key="1">
    <source>
        <dbReference type="SAM" id="MobiDB-lite"/>
    </source>
</evidence>
<evidence type="ECO:0000313" key="5">
    <source>
        <dbReference type="RefSeq" id="XP_026729845.1"/>
    </source>
</evidence>
<accession>A0A7E5VNF4</accession>
<dbReference type="KEGG" id="tnl:113509030"/>
<name>A0A7E5VNF4_TRINI</name>
<dbReference type="KEGG" id="tnl:113495359"/>
<dbReference type="Proteomes" id="UP000322000">
    <property type="component" value="Chromosome 3"/>
</dbReference>
<dbReference type="RefSeq" id="XP_026729845.1">
    <property type="nucleotide sequence ID" value="XM_026874044.1"/>
</dbReference>
<dbReference type="InterPro" id="IPR039353">
    <property type="entry name" value="TF_Adf1"/>
</dbReference>
<dbReference type="PANTHER" id="PTHR12243">
    <property type="entry name" value="MADF DOMAIN TRANSCRIPTION FACTOR"/>
    <property type="match status" value="1"/>
</dbReference>
<dbReference type="PANTHER" id="PTHR12243:SF67">
    <property type="entry name" value="COREPRESSOR OF PANGOLIN, ISOFORM A-RELATED"/>
    <property type="match status" value="1"/>
</dbReference>
<dbReference type="AlphaFoldDB" id="A0A7E5VNF4"/>
<dbReference type="RefSeq" id="XP_026736204.1">
    <property type="nucleotide sequence ID" value="XM_026880403.1"/>
</dbReference>
<dbReference type="SMART" id="SM00595">
    <property type="entry name" value="MADF"/>
    <property type="match status" value="1"/>
</dbReference>
<sequence length="364" mass="42162">MSLDWSNEKVIQFLELYESERIIWDPRDKNHKMKHKVHDAWNRISTQMNNTPIEELKSKKKSLMATFRPLLKKKKASIRSGAGADDVFQPIWFPFETMERFLGTLYDVEETINTEQRNYQAEHEAQSPDVEPLLQSPLPYQQISSPSQSVPSPSQADPSSTPVYNRPKKGKKRPILDIDEAQNKISQTLDTLNQVLKDKNTHTSEKNEDECDLYAKLLAKRLRKYPESMRGRIMYQIDGLFLQNPYPTIDHQVDRPSSVFSNRSSVTSSQSQYSDYQITSNPPIQQSQLVYIQPTVQSDTPVEIREISQENNDISASPRQMMLQTSSTQYVLPPRVLSRLPERRVTPQNQMNVIERAYWDASQN</sequence>
<feature type="compositionally biased region" description="Low complexity" evidence="1">
    <location>
        <begin position="257"/>
        <end position="279"/>
    </location>
</feature>
<evidence type="ECO:0000313" key="4">
    <source>
        <dbReference type="RefSeq" id="XP_026729491.1"/>
    </source>
</evidence>
<feature type="compositionally biased region" description="Low complexity" evidence="1">
    <location>
        <begin position="139"/>
        <end position="160"/>
    </location>
</feature>
<dbReference type="RefSeq" id="XP_026729491.1">
    <property type="nucleotide sequence ID" value="XM_026873690.1"/>
</dbReference>
<evidence type="ECO:0000259" key="2">
    <source>
        <dbReference type="PROSITE" id="PS51029"/>
    </source>
</evidence>
<dbReference type="Proteomes" id="UP000322000">
    <property type="component" value="Chromosome 6"/>
</dbReference>
<protein>
    <submittedName>
        <fullName evidence="4">Uncharacterized protein LOC113495094</fullName>
    </submittedName>
    <submittedName>
        <fullName evidence="5">Uncharacterized protein LOC113495359</fullName>
    </submittedName>
    <submittedName>
        <fullName evidence="6">Uncharacterized protein LOC113499838</fullName>
    </submittedName>
    <submittedName>
        <fullName evidence="7">Uncharacterized protein LOC113509030</fullName>
    </submittedName>
</protein>
<reference evidence="4 5" key="1">
    <citation type="submission" date="2025-04" db="UniProtKB">
        <authorList>
            <consortium name="RefSeq"/>
        </authorList>
    </citation>
    <scope>IDENTIFICATION</scope>
</reference>
<evidence type="ECO:0000313" key="6">
    <source>
        <dbReference type="RefSeq" id="XP_026736204.1"/>
    </source>
</evidence>
<organism evidence="3 5">
    <name type="scientific">Trichoplusia ni</name>
    <name type="common">Cabbage looper</name>
    <dbReference type="NCBI Taxonomy" id="7111"/>
    <lineage>
        <taxon>Eukaryota</taxon>
        <taxon>Metazoa</taxon>
        <taxon>Ecdysozoa</taxon>
        <taxon>Arthropoda</taxon>
        <taxon>Hexapoda</taxon>
        <taxon>Insecta</taxon>
        <taxon>Pterygota</taxon>
        <taxon>Neoptera</taxon>
        <taxon>Endopterygota</taxon>
        <taxon>Lepidoptera</taxon>
        <taxon>Glossata</taxon>
        <taxon>Ditrysia</taxon>
        <taxon>Noctuoidea</taxon>
        <taxon>Noctuidae</taxon>
        <taxon>Plusiinae</taxon>
        <taxon>Trichoplusia</taxon>
    </lineage>
</organism>
<keyword evidence="3" id="KW-1185">Reference proteome</keyword>
<evidence type="ECO:0000313" key="3">
    <source>
        <dbReference type="Proteomes" id="UP000322000"/>
    </source>
</evidence>
<dbReference type="KEGG" id="tnl:113495094"/>
<dbReference type="RefSeq" id="XP_026748081.1">
    <property type="nucleotide sequence ID" value="XM_026892280.1"/>
</dbReference>
<dbReference type="OrthoDB" id="8121269at2759"/>
<gene>
    <name evidence="5" type="primary">LOC113495359</name>
    <name evidence="4" type="synonym">LOC113495094</name>
    <name evidence="6" type="synonym">LOC113499838</name>
    <name evidence="7" type="synonym">LOC113509030</name>
</gene>
<feature type="region of interest" description="Disordered" evidence="1">
    <location>
        <begin position="139"/>
        <end position="180"/>
    </location>
</feature>